<evidence type="ECO:0000313" key="2">
    <source>
        <dbReference type="Proteomes" id="UP001276300"/>
    </source>
</evidence>
<evidence type="ECO:0000313" key="1">
    <source>
        <dbReference type="EMBL" id="MDW3777658.1"/>
    </source>
</evidence>
<name>A0AAW9C818_KLUCR</name>
<protein>
    <submittedName>
        <fullName evidence="1">Uncharacterized protein</fullName>
    </submittedName>
</protein>
<dbReference type="RefSeq" id="WP_318242609.1">
    <property type="nucleotide sequence ID" value="NZ_JAUEQX010000009.1"/>
</dbReference>
<reference evidence="1" key="1">
    <citation type="journal article" date="2023" name="J Glob Antimicrob Resist">
        <title>Emergence of NDM-1 and KPC-3 carbapenemases in Kluyvera cryocrescens: Investigating genetic heterogeneity and acquisition routes of blaNDM-1 in Enterobacterales species in Portugal.</title>
        <authorList>
            <person name="Loiodice M."/>
            <person name="Ribeiro M."/>
            <person name="Peixe L."/>
            <person name="Novais A."/>
        </authorList>
    </citation>
    <scope>NUCLEOTIDE SEQUENCE</scope>
    <source>
        <strain evidence="1">K629</strain>
    </source>
</reference>
<dbReference type="Proteomes" id="UP001276300">
    <property type="component" value="Unassembled WGS sequence"/>
</dbReference>
<accession>A0AAW9C818</accession>
<sequence length="65" mass="7181">MNDGYYWIQHAGSIQVAYFSNEIFEDLETGRMVPGVWLLTRGDDLCHNGEVEVISGPLIPPKGGS</sequence>
<gene>
    <name evidence="1" type="ORF">QWU01_12655</name>
</gene>
<organism evidence="1 2">
    <name type="scientific">Kluyvera cryocrescens</name>
    <name type="common">Kluyvera citrophila</name>
    <dbReference type="NCBI Taxonomy" id="580"/>
    <lineage>
        <taxon>Bacteria</taxon>
        <taxon>Pseudomonadati</taxon>
        <taxon>Pseudomonadota</taxon>
        <taxon>Gammaproteobacteria</taxon>
        <taxon>Enterobacterales</taxon>
        <taxon>Enterobacteriaceae</taxon>
        <taxon>Kluyvera</taxon>
    </lineage>
</organism>
<dbReference type="AlphaFoldDB" id="A0AAW9C818"/>
<dbReference type="EMBL" id="JAUEQX010000009">
    <property type="protein sequence ID" value="MDW3777658.1"/>
    <property type="molecule type" value="Genomic_DNA"/>
</dbReference>
<comment type="caution">
    <text evidence="1">The sequence shown here is derived from an EMBL/GenBank/DDBJ whole genome shotgun (WGS) entry which is preliminary data.</text>
</comment>
<proteinExistence type="predicted"/>